<dbReference type="InterPro" id="IPR025715">
    <property type="entry name" value="FoP_C"/>
</dbReference>
<feature type="compositionally biased region" description="Acidic residues" evidence="2">
    <location>
        <begin position="88"/>
        <end position="105"/>
    </location>
</feature>
<dbReference type="AlphaFoldDB" id="A0A7R9QM90"/>
<organism evidence="4">
    <name type="scientific">Oppiella nova</name>
    <dbReference type="NCBI Taxonomy" id="334625"/>
    <lineage>
        <taxon>Eukaryota</taxon>
        <taxon>Metazoa</taxon>
        <taxon>Ecdysozoa</taxon>
        <taxon>Arthropoda</taxon>
        <taxon>Chelicerata</taxon>
        <taxon>Arachnida</taxon>
        <taxon>Acari</taxon>
        <taxon>Acariformes</taxon>
        <taxon>Sarcoptiformes</taxon>
        <taxon>Oribatida</taxon>
        <taxon>Brachypylina</taxon>
        <taxon>Oppioidea</taxon>
        <taxon>Oppiidae</taxon>
        <taxon>Oppiella</taxon>
    </lineage>
</organism>
<gene>
    <name evidence="4" type="ORF">ONB1V03_LOCUS7588</name>
</gene>
<evidence type="ECO:0000313" key="5">
    <source>
        <dbReference type="Proteomes" id="UP000728032"/>
    </source>
</evidence>
<reference evidence="4" key="1">
    <citation type="submission" date="2020-11" db="EMBL/GenBank/DDBJ databases">
        <authorList>
            <person name="Tran Van P."/>
        </authorList>
    </citation>
    <scope>NUCLEOTIDE SEQUENCE</scope>
</reference>
<dbReference type="OrthoDB" id="6515037at2759"/>
<dbReference type="Proteomes" id="UP000728032">
    <property type="component" value="Unassembled WGS sequence"/>
</dbReference>
<name>A0A7R9QM90_9ACAR</name>
<evidence type="ECO:0000256" key="2">
    <source>
        <dbReference type="SAM" id="MobiDB-lite"/>
    </source>
</evidence>
<protein>
    <recommendedName>
        <fullName evidence="3">Chromatin target of PRMT1 protein C-terminal domain-containing protein</fullName>
    </recommendedName>
</protein>
<keyword evidence="5" id="KW-1185">Reference proteome</keyword>
<evidence type="ECO:0000313" key="4">
    <source>
        <dbReference type="EMBL" id="CAD7650011.1"/>
    </source>
</evidence>
<proteinExistence type="predicted"/>
<dbReference type="Pfam" id="PF13865">
    <property type="entry name" value="FoP_duplication"/>
    <property type="match status" value="1"/>
</dbReference>
<evidence type="ECO:0000259" key="3">
    <source>
        <dbReference type="Pfam" id="PF13865"/>
    </source>
</evidence>
<feature type="domain" description="Chromatin target of PRMT1 protein C-terminal" evidence="3">
    <location>
        <begin position="246"/>
        <end position="310"/>
    </location>
</feature>
<sequence length="326" mass="37237">MEEDPDVILLQVFLEETFHTTEPIREKPIQTSIDRVWIKDRRHKYVTHNGVRVKSEEPVLKPTLNQRFQDLQSQRQAAGVVFETDPTVGDDEDFEDVDDEDEEDLSTGPTAMARKNRRKQMVTIAQKLKKRAIANRLGVSYMPGHNRLRPTLAAANRPVAKKSWAEKFGRLLAAKKLLYLPLLLRKYNTGPRKTRQELDMELDLYMSEIKGPKMQLAFNDITNAVNNGGDINRGFNVVDTKELLSGIGGKGWRKKIKEQPAPEVVKEVLDMEIDSYMAGKDKEQREPIVFSVEEMDTKEGLDIDLDEYMAVVRKKAPPKTLMNGTT</sequence>
<evidence type="ECO:0000256" key="1">
    <source>
        <dbReference type="ARBA" id="ARBA00022884"/>
    </source>
</evidence>
<dbReference type="EMBL" id="CAJPVJ010003922">
    <property type="protein sequence ID" value="CAG2168094.1"/>
    <property type="molecule type" value="Genomic_DNA"/>
</dbReference>
<feature type="region of interest" description="Disordered" evidence="2">
    <location>
        <begin position="85"/>
        <end position="109"/>
    </location>
</feature>
<dbReference type="GO" id="GO:0003723">
    <property type="term" value="F:RNA binding"/>
    <property type="evidence" value="ECO:0007669"/>
    <property type="project" value="UniProtKB-KW"/>
</dbReference>
<dbReference type="EMBL" id="OC918747">
    <property type="protein sequence ID" value="CAD7650011.1"/>
    <property type="molecule type" value="Genomic_DNA"/>
</dbReference>
<keyword evidence="1" id="KW-0694">RNA-binding</keyword>
<accession>A0A7R9QM90</accession>